<reference evidence="10" key="1">
    <citation type="submission" date="2016-11" db="EMBL/GenBank/DDBJ databases">
        <authorList>
            <person name="Varghese N."/>
            <person name="Submissions S."/>
        </authorList>
    </citation>
    <scope>NUCLEOTIDE SEQUENCE [LARGE SCALE GENOMIC DNA]</scope>
    <source>
        <strain evidence="10">DSM 15285</strain>
    </source>
</reference>
<dbReference type="Pfam" id="PF00589">
    <property type="entry name" value="Phage_integrase"/>
    <property type="match status" value="1"/>
</dbReference>
<dbReference type="PANTHER" id="PTHR30349">
    <property type="entry name" value="PHAGE INTEGRASE-RELATED"/>
    <property type="match status" value="1"/>
</dbReference>
<dbReference type="PANTHER" id="PTHR30349:SF81">
    <property type="entry name" value="TYROSINE RECOMBINASE XERC"/>
    <property type="match status" value="1"/>
</dbReference>
<dbReference type="InterPro" id="IPR004107">
    <property type="entry name" value="Integrase_SAM-like_N"/>
</dbReference>
<name>A0A1M5QI11_9FIRM</name>
<dbReference type="PROSITE" id="PS51898">
    <property type="entry name" value="TYR_RECOMBINASE"/>
    <property type="match status" value="1"/>
</dbReference>
<accession>A0A1M5QI11</accession>
<keyword evidence="4 6" id="KW-0238">DNA-binding</keyword>
<evidence type="ECO:0000259" key="7">
    <source>
        <dbReference type="PROSITE" id="PS51898"/>
    </source>
</evidence>
<dbReference type="GO" id="GO:0003677">
    <property type="term" value="F:DNA binding"/>
    <property type="evidence" value="ECO:0007669"/>
    <property type="project" value="UniProtKB-UniRule"/>
</dbReference>
<keyword evidence="10" id="KW-1185">Reference proteome</keyword>
<evidence type="ECO:0000256" key="1">
    <source>
        <dbReference type="ARBA" id="ARBA00003283"/>
    </source>
</evidence>
<dbReference type="InterPro" id="IPR010998">
    <property type="entry name" value="Integrase_recombinase_N"/>
</dbReference>
<gene>
    <name evidence="9" type="ORF">SAMN02744040_00954</name>
</gene>
<protein>
    <submittedName>
        <fullName evidence="9">Site-specific recombinase XerD</fullName>
    </submittedName>
</protein>
<dbReference type="InterPro" id="IPR002104">
    <property type="entry name" value="Integrase_catalytic"/>
</dbReference>
<evidence type="ECO:0000259" key="8">
    <source>
        <dbReference type="PROSITE" id="PS51900"/>
    </source>
</evidence>
<dbReference type="EMBL" id="FQXH01000008">
    <property type="protein sequence ID" value="SHH13558.1"/>
    <property type="molecule type" value="Genomic_DNA"/>
</dbReference>
<keyword evidence="5" id="KW-0233">DNA recombination</keyword>
<evidence type="ECO:0000313" key="10">
    <source>
        <dbReference type="Proteomes" id="UP000242520"/>
    </source>
</evidence>
<evidence type="ECO:0000256" key="6">
    <source>
        <dbReference type="PROSITE-ProRule" id="PRU01248"/>
    </source>
</evidence>
<proteinExistence type="inferred from homology"/>
<dbReference type="Gene3D" id="1.10.150.130">
    <property type="match status" value="1"/>
</dbReference>
<evidence type="ECO:0000256" key="2">
    <source>
        <dbReference type="ARBA" id="ARBA00008857"/>
    </source>
</evidence>
<dbReference type="Pfam" id="PF02899">
    <property type="entry name" value="Phage_int_SAM_1"/>
    <property type="match status" value="1"/>
</dbReference>
<organism evidence="9 10">
    <name type="scientific">Tepidibacter thalassicus DSM 15285</name>
    <dbReference type="NCBI Taxonomy" id="1123350"/>
    <lineage>
        <taxon>Bacteria</taxon>
        <taxon>Bacillati</taxon>
        <taxon>Bacillota</taxon>
        <taxon>Clostridia</taxon>
        <taxon>Peptostreptococcales</taxon>
        <taxon>Peptostreptococcaceae</taxon>
        <taxon>Tepidibacter</taxon>
    </lineage>
</organism>
<dbReference type="InterPro" id="IPR044068">
    <property type="entry name" value="CB"/>
</dbReference>
<dbReference type="RefSeq" id="WP_072724170.1">
    <property type="nucleotide sequence ID" value="NZ_FQXH01000008.1"/>
</dbReference>
<evidence type="ECO:0000256" key="5">
    <source>
        <dbReference type="ARBA" id="ARBA00023172"/>
    </source>
</evidence>
<evidence type="ECO:0000313" key="9">
    <source>
        <dbReference type="EMBL" id="SHH13558.1"/>
    </source>
</evidence>
<dbReference type="SUPFAM" id="SSF56349">
    <property type="entry name" value="DNA breaking-rejoining enzymes"/>
    <property type="match status" value="1"/>
</dbReference>
<sequence length="307" mass="36073">MINNNINIKTTINQAINFFMNYLYANNNSKQTIVCYTTDLNIFKNFVKSNFTGVRYIQQLRLSDLNQYLAHLRKQVEHKEIQAATMDRRVFSLRSFYSFLYDDRLLDYNPASKLKYKKSQNKSVPNYLEEHELDHLFKVIENTNDRNKYRDIAIFACLRYLGARRTEVTNLKWSDIHFTTQQIKIYREKTNTYSMLPMHPKLVDALLQLYNATFDKTKEYVFISRQGNQLSKTAFNSVINKYVNLASINKDFKITARTFRHTFCTIAAKKNIASQKIMEFTGHKSADTLSIYSKMNTSHLSDLLAAM</sequence>
<keyword evidence="3" id="KW-0229">DNA integration</keyword>
<dbReference type="GO" id="GO:0006310">
    <property type="term" value="P:DNA recombination"/>
    <property type="evidence" value="ECO:0007669"/>
    <property type="project" value="UniProtKB-KW"/>
</dbReference>
<evidence type="ECO:0000256" key="4">
    <source>
        <dbReference type="ARBA" id="ARBA00023125"/>
    </source>
</evidence>
<dbReference type="Gene3D" id="1.10.443.10">
    <property type="entry name" value="Intergrase catalytic core"/>
    <property type="match status" value="1"/>
</dbReference>
<comment type="function">
    <text evidence="1">Site-specific tyrosine recombinase, which acts by catalyzing the cutting and rejoining of the recombining DNA molecules.</text>
</comment>
<feature type="domain" description="Core-binding (CB)" evidence="8">
    <location>
        <begin position="10"/>
        <end position="101"/>
    </location>
</feature>
<dbReference type="STRING" id="1123350.SAMN02744040_00954"/>
<dbReference type="OrthoDB" id="9785687at2"/>
<feature type="domain" description="Tyr recombinase" evidence="7">
    <location>
        <begin position="123"/>
        <end position="305"/>
    </location>
</feature>
<dbReference type="CDD" id="cd00397">
    <property type="entry name" value="DNA_BRE_C"/>
    <property type="match status" value="1"/>
</dbReference>
<dbReference type="InterPro" id="IPR013762">
    <property type="entry name" value="Integrase-like_cat_sf"/>
</dbReference>
<dbReference type="GO" id="GO:0015074">
    <property type="term" value="P:DNA integration"/>
    <property type="evidence" value="ECO:0007669"/>
    <property type="project" value="UniProtKB-KW"/>
</dbReference>
<dbReference type="AlphaFoldDB" id="A0A1M5QI11"/>
<dbReference type="PROSITE" id="PS51900">
    <property type="entry name" value="CB"/>
    <property type="match status" value="1"/>
</dbReference>
<comment type="similarity">
    <text evidence="2">Belongs to the 'phage' integrase family.</text>
</comment>
<dbReference type="InterPro" id="IPR011010">
    <property type="entry name" value="DNA_brk_join_enz"/>
</dbReference>
<dbReference type="Proteomes" id="UP000242520">
    <property type="component" value="Unassembled WGS sequence"/>
</dbReference>
<evidence type="ECO:0000256" key="3">
    <source>
        <dbReference type="ARBA" id="ARBA00022908"/>
    </source>
</evidence>
<dbReference type="InterPro" id="IPR050090">
    <property type="entry name" value="Tyrosine_recombinase_XerCD"/>
</dbReference>